<evidence type="ECO:0008006" key="15">
    <source>
        <dbReference type="Google" id="ProtNLM"/>
    </source>
</evidence>
<name>H2AX94_KAZAF</name>
<dbReference type="GO" id="GO:0006337">
    <property type="term" value="P:nucleosome disassembly"/>
    <property type="evidence" value="ECO:0007669"/>
    <property type="project" value="EnsemblFungi"/>
</dbReference>
<keyword evidence="14" id="KW-1185">Reference proteome</keyword>
<dbReference type="GO" id="GO:0000724">
    <property type="term" value="P:double-strand break repair via homologous recombination"/>
    <property type="evidence" value="ECO:0007669"/>
    <property type="project" value="EnsemblFungi"/>
</dbReference>
<evidence type="ECO:0000259" key="12">
    <source>
        <dbReference type="PROSITE" id="PS51038"/>
    </source>
</evidence>
<dbReference type="eggNOG" id="KOG1827">
    <property type="taxonomic scope" value="Eukaryota"/>
</dbReference>
<dbReference type="Gene3D" id="1.20.920.10">
    <property type="entry name" value="Bromodomain-like"/>
    <property type="match status" value="2"/>
</dbReference>
<dbReference type="GO" id="GO:0003682">
    <property type="term" value="F:chromatin binding"/>
    <property type="evidence" value="ECO:0007669"/>
    <property type="project" value="EnsemblFungi"/>
</dbReference>
<dbReference type="PANTHER" id="PTHR16062:SF21">
    <property type="entry name" value="CHROMATIN STRUCTURE-REMODELING COMPLEX SUBUNIT RSC1-RELATED"/>
    <property type="match status" value="1"/>
</dbReference>
<evidence type="ECO:0000256" key="3">
    <source>
        <dbReference type="ARBA" id="ARBA00022737"/>
    </source>
</evidence>
<evidence type="ECO:0000256" key="2">
    <source>
        <dbReference type="ARBA" id="ARBA00022553"/>
    </source>
</evidence>
<dbReference type="Proteomes" id="UP000005220">
    <property type="component" value="Chromosome 6"/>
</dbReference>
<dbReference type="InterPro" id="IPR043151">
    <property type="entry name" value="BAH_sf"/>
</dbReference>
<dbReference type="Pfam" id="PF01426">
    <property type="entry name" value="BAH"/>
    <property type="match status" value="1"/>
</dbReference>
<organism evidence="13 14">
    <name type="scientific">Kazachstania africana (strain ATCC 22294 / BCRC 22015 / CBS 2517 / CECT 1963 / NBRC 1671 / NRRL Y-8276)</name>
    <name type="common">Yeast</name>
    <name type="synonym">Kluyveromyces africanus</name>
    <dbReference type="NCBI Taxonomy" id="1071382"/>
    <lineage>
        <taxon>Eukaryota</taxon>
        <taxon>Fungi</taxon>
        <taxon>Dikarya</taxon>
        <taxon>Ascomycota</taxon>
        <taxon>Saccharomycotina</taxon>
        <taxon>Saccharomycetes</taxon>
        <taxon>Saccharomycetales</taxon>
        <taxon>Saccharomycetaceae</taxon>
        <taxon>Kazachstania</taxon>
    </lineage>
</organism>
<dbReference type="EMBL" id="HE650826">
    <property type="protein sequence ID" value="CCF58994.1"/>
    <property type="molecule type" value="Genomic_DNA"/>
</dbReference>
<evidence type="ECO:0000256" key="7">
    <source>
        <dbReference type="ARBA" id="ARBA00023163"/>
    </source>
</evidence>
<evidence type="ECO:0000313" key="14">
    <source>
        <dbReference type="Proteomes" id="UP000005220"/>
    </source>
</evidence>
<dbReference type="PROSITE" id="PS51038">
    <property type="entry name" value="BAH"/>
    <property type="match status" value="1"/>
</dbReference>
<dbReference type="SUPFAM" id="SSF47370">
    <property type="entry name" value="Bromodomain"/>
    <property type="match status" value="2"/>
</dbReference>
<sequence>MSQMREVGDRKKLEKLLRVFYKEVFTLKDETNAFNIHPIFNTLPSKKDYPDYYAVIRTPVSLNTLKKRVPHYTKPQEFLNDIVQIGWNAITYNTKGSVIYQYATVLNKYVKEQMYPRLRKEYPFVRYPYLGKLPDEADEKEQLAFVEKERLEDEKNGIVSTKTELNQKENTVVEETDQDDEEYLEFKKPTMRLRTNRKISSYQESHSPSYNPISSPQISSKAVQHKAHVRRGRPPTIDLPYLQRIKNILKNFKREYDQDTGDLLTASVEKLPPDMSNVVPNPVSMDDIRKKTKTRKYKDFSSFQNEFNLMLTNFKLYYRSDLDELKIINKLEKVFNIFVRNELSRPDEFYVPEGDLRYPLDSIVACGLSFKIGDWVLLNNPNDAKKPIVGQVFKLWKTSDGGQWLNACWYFRPEQTVHRVDRLFYKNEVMKTGQYRDHPIEDIVGKCYVIHFTRFQRGDPDINLEGPLFVCEFRYNENDKVFNKIRTWKACLPEELRYVDEQTIPVPGRKFFKYPSPIRHLLPSNASVDDRLPEPTKGAPNAPPLVGAVYVRPMLDRDDLGEYMTSTDCPRYIIRPGDPPEEGKIDYESGTVVTNYATTNALPRTNNHSTVRLPSLRQSRTSTAMNSGRNTPDQGYPLLSTNNYGDTPGGLTVQRLTQLQFQRLQQKQQQEQQKKLQANNNYRLTNVVSNLNAQASRSSMFQVVVDSPSSYILPISITKNVDVLQRSDYGSQSRRSHEHGSVSDQILTRKRIKKEVLWFKGASISIEENLLNLGSEYFDVPLNKWFQNTKKRKLEFEEIEEVLETPSQKNESNNFEGDDNISHKDNDLHLDHEHDNEKNYIPGTFVLGLRPSAKFMAHKLKPTSI</sequence>
<dbReference type="GO" id="GO:0042173">
    <property type="term" value="P:regulation of sporulation resulting in formation of a cellular spore"/>
    <property type="evidence" value="ECO:0007669"/>
    <property type="project" value="EnsemblFungi"/>
</dbReference>
<keyword evidence="4" id="KW-0156">Chromatin regulator</keyword>
<evidence type="ECO:0000256" key="1">
    <source>
        <dbReference type="ARBA" id="ARBA00004123"/>
    </source>
</evidence>
<dbReference type="PANTHER" id="PTHR16062">
    <property type="entry name" value="SWI/SNF-RELATED"/>
    <property type="match status" value="1"/>
</dbReference>
<keyword evidence="8" id="KW-0539">Nucleus</keyword>
<evidence type="ECO:0000256" key="4">
    <source>
        <dbReference type="ARBA" id="ARBA00022853"/>
    </source>
</evidence>
<feature type="domain" description="BAH" evidence="12">
    <location>
        <begin position="368"/>
        <end position="486"/>
    </location>
</feature>
<evidence type="ECO:0000256" key="10">
    <source>
        <dbReference type="PROSITE-ProRule" id="PRU00035"/>
    </source>
</evidence>
<dbReference type="PROSITE" id="PS50014">
    <property type="entry name" value="BROMODOMAIN_2"/>
    <property type="match status" value="2"/>
</dbReference>
<comment type="similarity">
    <text evidence="9">Belongs to the RSC1 family.</text>
</comment>
<comment type="subcellular location">
    <subcellularLocation>
        <location evidence="1">Nucleus</location>
    </subcellularLocation>
</comment>
<dbReference type="SMART" id="SM00439">
    <property type="entry name" value="BAH"/>
    <property type="match status" value="1"/>
</dbReference>
<dbReference type="OrthoDB" id="1742084at2759"/>
<keyword evidence="5" id="KW-0805">Transcription regulation</keyword>
<dbReference type="InterPro" id="IPR036427">
    <property type="entry name" value="Bromodomain-like_sf"/>
</dbReference>
<dbReference type="InterPro" id="IPR018359">
    <property type="entry name" value="Bromodomain_CS"/>
</dbReference>
<feature type="domain" description="Bromo" evidence="11">
    <location>
        <begin position="273"/>
        <end position="325"/>
    </location>
</feature>
<evidence type="ECO:0000256" key="6">
    <source>
        <dbReference type="ARBA" id="ARBA00023117"/>
    </source>
</evidence>
<dbReference type="FunFam" id="2.30.30.490:FF:000016">
    <property type="entry name" value="RSC complex member"/>
    <property type="match status" value="1"/>
</dbReference>
<dbReference type="HOGENOM" id="CLU_007728_2_0_1"/>
<keyword evidence="6 10" id="KW-0103">Bromodomain</keyword>
<dbReference type="SMART" id="SM00297">
    <property type="entry name" value="BROMO"/>
    <property type="match status" value="2"/>
</dbReference>
<dbReference type="GO" id="GO:0006303">
    <property type="term" value="P:double-strand break repair via nonhomologous end joining"/>
    <property type="evidence" value="ECO:0007669"/>
    <property type="project" value="EnsemblFungi"/>
</dbReference>
<dbReference type="GO" id="GO:0006276">
    <property type="term" value="P:plasmid maintenance"/>
    <property type="evidence" value="ECO:0007669"/>
    <property type="project" value="EnsemblFungi"/>
</dbReference>
<dbReference type="GO" id="GO:0016586">
    <property type="term" value="C:RSC-type complex"/>
    <property type="evidence" value="ECO:0007669"/>
    <property type="project" value="EnsemblFungi"/>
</dbReference>
<evidence type="ECO:0000313" key="13">
    <source>
        <dbReference type="EMBL" id="CCF58994.1"/>
    </source>
</evidence>
<dbReference type="CDD" id="cd04717">
    <property type="entry name" value="BAH_polybromo"/>
    <property type="match status" value="1"/>
</dbReference>
<dbReference type="FunCoup" id="H2AX94">
    <property type="interactions" value="422"/>
</dbReference>
<evidence type="ECO:0000256" key="5">
    <source>
        <dbReference type="ARBA" id="ARBA00023015"/>
    </source>
</evidence>
<reference evidence="13 14" key="1">
    <citation type="journal article" date="2011" name="Proc. Natl. Acad. Sci. U.S.A.">
        <title>Evolutionary erosion of yeast sex chromosomes by mating-type switching accidents.</title>
        <authorList>
            <person name="Gordon J.L."/>
            <person name="Armisen D."/>
            <person name="Proux-Wera E."/>
            <person name="Oheigeartaigh S.S."/>
            <person name="Byrne K.P."/>
            <person name="Wolfe K.H."/>
        </authorList>
    </citation>
    <scope>NUCLEOTIDE SEQUENCE [LARGE SCALE GENOMIC DNA]</scope>
    <source>
        <strain evidence="14">ATCC 22294 / BCRC 22015 / CBS 2517 / CECT 1963 / NBRC 1671 / NRRL Y-8276</strain>
    </source>
</reference>
<dbReference type="CDD" id="cd05521">
    <property type="entry name" value="Bromo_Rsc1_2_I"/>
    <property type="match status" value="1"/>
</dbReference>
<dbReference type="AlphaFoldDB" id="H2AX94"/>
<dbReference type="STRING" id="1071382.H2AX94"/>
<keyword evidence="3" id="KW-0677">Repeat</keyword>
<dbReference type="PROSITE" id="PS00633">
    <property type="entry name" value="BROMODOMAIN_1"/>
    <property type="match status" value="1"/>
</dbReference>
<dbReference type="GeneID" id="13884461"/>
<dbReference type="Gene3D" id="2.30.30.490">
    <property type="match status" value="1"/>
</dbReference>
<dbReference type="GO" id="GO:0007059">
    <property type="term" value="P:chromosome segregation"/>
    <property type="evidence" value="ECO:0007669"/>
    <property type="project" value="EnsemblFungi"/>
</dbReference>
<feature type="domain" description="Bromo" evidence="11">
    <location>
        <begin position="32"/>
        <end position="100"/>
    </location>
</feature>
<dbReference type="KEGG" id="kaf:KAFR_0F03990"/>
<dbReference type="GO" id="GO:0006368">
    <property type="term" value="P:transcription elongation by RNA polymerase II"/>
    <property type="evidence" value="ECO:0007669"/>
    <property type="project" value="EnsemblFungi"/>
</dbReference>
<keyword evidence="2" id="KW-0597">Phosphoprotein</keyword>
<keyword evidence="7" id="KW-0804">Transcription</keyword>
<protein>
    <recommendedName>
        <fullName evidence="15">BAH domain-containing protein</fullName>
    </recommendedName>
</protein>
<dbReference type="InterPro" id="IPR001487">
    <property type="entry name" value="Bromodomain"/>
</dbReference>
<dbReference type="RefSeq" id="XP_003958129.1">
    <property type="nucleotide sequence ID" value="XM_003958080.1"/>
</dbReference>
<proteinExistence type="inferred from homology"/>
<dbReference type="InterPro" id="IPR037382">
    <property type="entry name" value="Rsc/polybromo"/>
</dbReference>
<evidence type="ECO:0000256" key="8">
    <source>
        <dbReference type="ARBA" id="ARBA00023242"/>
    </source>
</evidence>
<dbReference type="InterPro" id="IPR035700">
    <property type="entry name" value="Rsc1/Rsc2_Bromo"/>
</dbReference>
<dbReference type="GO" id="GO:0007062">
    <property type="term" value="P:sister chromatid cohesion"/>
    <property type="evidence" value="ECO:0007669"/>
    <property type="project" value="EnsemblFungi"/>
</dbReference>
<dbReference type="Pfam" id="PF00439">
    <property type="entry name" value="Bromodomain"/>
    <property type="match status" value="2"/>
</dbReference>
<dbReference type="InParanoid" id="H2AX94"/>
<dbReference type="InterPro" id="IPR001025">
    <property type="entry name" value="BAH_dom"/>
</dbReference>
<evidence type="ECO:0000256" key="9">
    <source>
        <dbReference type="ARBA" id="ARBA00061403"/>
    </source>
</evidence>
<gene>
    <name evidence="13" type="primary">KAFR0F03990</name>
    <name evidence="13" type="ORF">KAFR_0F03990</name>
</gene>
<evidence type="ECO:0000259" key="11">
    <source>
        <dbReference type="PROSITE" id="PS50014"/>
    </source>
</evidence>
<dbReference type="GO" id="GO:0070914">
    <property type="term" value="P:UV-damage excision repair"/>
    <property type="evidence" value="ECO:0007669"/>
    <property type="project" value="EnsemblFungi"/>
</dbReference>
<accession>H2AX94</accession>